<comment type="catalytic activity">
    <reaction evidence="1">
        <text>Endohydrolysis of (1-&gt;4)-alpha-D-glucosidic linkages in polysaccharides containing three or more (1-&gt;4)-alpha-linked D-glucose units.</text>
        <dbReference type="EC" id="3.2.1.1"/>
    </reaction>
</comment>
<dbReference type="Proteomes" id="UP000053144">
    <property type="component" value="Chromosome 7"/>
</dbReference>
<dbReference type="SUPFAM" id="SSF51445">
    <property type="entry name" value="(Trans)glycosidases"/>
    <property type="match status" value="1"/>
</dbReference>
<evidence type="ECO:0000313" key="11">
    <source>
        <dbReference type="EMBL" id="KOM49094.1"/>
    </source>
</evidence>
<feature type="compositionally biased region" description="Acidic residues" evidence="9">
    <location>
        <begin position="238"/>
        <end position="269"/>
    </location>
</feature>
<proteinExistence type="inferred from homology"/>
<evidence type="ECO:0000256" key="8">
    <source>
        <dbReference type="ARBA" id="ARBA00030238"/>
    </source>
</evidence>
<dbReference type="Gramene" id="KOM49094">
    <property type="protein sequence ID" value="KOM49094"/>
    <property type="gene ID" value="LR48_Vigan07g279800"/>
</dbReference>
<feature type="domain" description="Alpha-amylase C-terminal beta-sheet" evidence="10">
    <location>
        <begin position="187"/>
        <end position="240"/>
    </location>
</feature>
<protein>
    <recommendedName>
        <fullName evidence="4">alpha-amylase</fullName>
        <ecNumber evidence="4">3.2.1.1</ecNumber>
    </recommendedName>
    <alternativeName>
        <fullName evidence="8">1,4-alpha-D-glucan glucanohydrolase</fullName>
    </alternativeName>
</protein>
<evidence type="ECO:0000256" key="1">
    <source>
        <dbReference type="ARBA" id="ARBA00000548"/>
    </source>
</evidence>
<keyword evidence="6" id="KW-0119">Carbohydrate metabolism</keyword>
<dbReference type="GO" id="GO:0004556">
    <property type="term" value="F:alpha-amylase activity"/>
    <property type="evidence" value="ECO:0007669"/>
    <property type="project" value="UniProtKB-EC"/>
</dbReference>
<dbReference type="InterPro" id="IPR013780">
    <property type="entry name" value="Glyco_hydro_b"/>
</dbReference>
<evidence type="ECO:0000256" key="6">
    <source>
        <dbReference type="ARBA" id="ARBA00023277"/>
    </source>
</evidence>
<dbReference type="AlphaFoldDB" id="A0A0L9V2Y2"/>
<evidence type="ECO:0000256" key="3">
    <source>
        <dbReference type="ARBA" id="ARBA00008061"/>
    </source>
</evidence>
<dbReference type="InterPro" id="IPR017853">
    <property type="entry name" value="GH"/>
</dbReference>
<evidence type="ECO:0000256" key="4">
    <source>
        <dbReference type="ARBA" id="ARBA00012595"/>
    </source>
</evidence>
<dbReference type="InterPro" id="IPR012850">
    <property type="entry name" value="A-amylase_bs_C"/>
</dbReference>
<sequence length="288" mass="33355">MKQYEVRSMADIVINHRCGTTKGHEGMYNRFDVIPLAWDEHVVTSSLGGLGNPNTANKLFPGFPIIDHTKKFVRKDILNWFRWLRYDVGFEDFRFDFVRGFSAKYVKEYIEGTNPLFSVEELKVVPCHLSTVKGEFWRLRDAQGKPPGVMGWWASRSVTVLDNHDTGSSQNHWPFPKDHIMEINIRKQFGIKSTSAVRTIEAKHDLYSVVIDEKLSMKIGEGLWCPFEMVEEEAYAGEEQPYVDEEQEDGNVVEGEVEASAEENLDNSEEDRMANDEEHPQEYWLHKF</sequence>
<gene>
    <name evidence="11" type="ORF">LR48_Vigan07g279800</name>
</gene>
<dbReference type="Pfam" id="PF07821">
    <property type="entry name" value="Alpha-amyl_C2"/>
    <property type="match status" value="1"/>
</dbReference>
<dbReference type="SUPFAM" id="SSF51011">
    <property type="entry name" value="Glycosyl hydrolase domain"/>
    <property type="match status" value="1"/>
</dbReference>
<evidence type="ECO:0000313" key="12">
    <source>
        <dbReference type="Proteomes" id="UP000053144"/>
    </source>
</evidence>
<dbReference type="STRING" id="3914.A0A0L9V2Y2"/>
<organism evidence="11 12">
    <name type="scientific">Phaseolus angularis</name>
    <name type="common">Azuki bean</name>
    <name type="synonym">Vigna angularis</name>
    <dbReference type="NCBI Taxonomy" id="3914"/>
    <lineage>
        <taxon>Eukaryota</taxon>
        <taxon>Viridiplantae</taxon>
        <taxon>Streptophyta</taxon>
        <taxon>Embryophyta</taxon>
        <taxon>Tracheophyta</taxon>
        <taxon>Spermatophyta</taxon>
        <taxon>Magnoliopsida</taxon>
        <taxon>eudicotyledons</taxon>
        <taxon>Gunneridae</taxon>
        <taxon>Pentapetalae</taxon>
        <taxon>rosids</taxon>
        <taxon>fabids</taxon>
        <taxon>Fabales</taxon>
        <taxon>Fabaceae</taxon>
        <taxon>Papilionoideae</taxon>
        <taxon>50 kb inversion clade</taxon>
        <taxon>NPAAA clade</taxon>
        <taxon>indigoferoid/millettioid clade</taxon>
        <taxon>Phaseoleae</taxon>
        <taxon>Vigna</taxon>
    </lineage>
</organism>
<comment type="cofactor">
    <cofactor evidence="2">
        <name>Ca(2+)</name>
        <dbReference type="ChEBI" id="CHEBI:29108"/>
    </cofactor>
</comment>
<feature type="compositionally biased region" description="Basic and acidic residues" evidence="9">
    <location>
        <begin position="270"/>
        <end position="288"/>
    </location>
</feature>
<evidence type="ECO:0000259" key="10">
    <source>
        <dbReference type="SMART" id="SM00810"/>
    </source>
</evidence>
<feature type="region of interest" description="Disordered" evidence="9">
    <location>
        <begin position="238"/>
        <end position="288"/>
    </location>
</feature>
<dbReference type="EMBL" id="CM003377">
    <property type="protein sequence ID" value="KOM49094.1"/>
    <property type="molecule type" value="Genomic_DNA"/>
</dbReference>
<dbReference type="Gene3D" id="3.20.20.80">
    <property type="entry name" value="Glycosidases"/>
    <property type="match status" value="1"/>
</dbReference>
<dbReference type="GO" id="GO:0005509">
    <property type="term" value="F:calcium ion binding"/>
    <property type="evidence" value="ECO:0007669"/>
    <property type="project" value="InterPro"/>
</dbReference>
<dbReference type="GO" id="GO:0005975">
    <property type="term" value="P:carbohydrate metabolic process"/>
    <property type="evidence" value="ECO:0007669"/>
    <property type="project" value="InterPro"/>
</dbReference>
<evidence type="ECO:0000256" key="2">
    <source>
        <dbReference type="ARBA" id="ARBA00001913"/>
    </source>
</evidence>
<keyword evidence="7" id="KW-0326">Glycosidase</keyword>
<keyword evidence="5" id="KW-0378">Hydrolase</keyword>
<comment type="similarity">
    <text evidence="3">Belongs to the glycosyl hydrolase 13 family.</text>
</comment>
<evidence type="ECO:0000256" key="9">
    <source>
        <dbReference type="SAM" id="MobiDB-lite"/>
    </source>
</evidence>
<dbReference type="SMART" id="SM00810">
    <property type="entry name" value="Alpha-amyl_C2"/>
    <property type="match status" value="1"/>
</dbReference>
<dbReference type="EC" id="3.2.1.1" evidence="4"/>
<dbReference type="PANTHER" id="PTHR43447">
    <property type="entry name" value="ALPHA-AMYLASE"/>
    <property type="match status" value="1"/>
</dbReference>
<dbReference type="Gene3D" id="2.60.40.1180">
    <property type="entry name" value="Golgi alpha-mannosidase II"/>
    <property type="match status" value="1"/>
</dbReference>
<reference evidence="12" key="1">
    <citation type="journal article" date="2015" name="Proc. Natl. Acad. Sci. U.S.A.">
        <title>Genome sequencing of adzuki bean (Vigna angularis) provides insight into high starch and low fat accumulation and domestication.</title>
        <authorList>
            <person name="Yang K."/>
            <person name="Tian Z."/>
            <person name="Chen C."/>
            <person name="Luo L."/>
            <person name="Zhao B."/>
            <person name="Wang Z."/>
            <person name="Yu L."/>
            <person name="Li Y."/>
            <person name="Sun Y."/>
            <person name="Li W."/>
            <person name="Chen Y."/>
            <person name="Li Y."/>
            <person name="Zhang Y."/>
            <person name="Ai D."/>
            <person name="Zhao J."/>
            <person name="Shang C."/>
            <person name="Ma Y."/>
            <person name="Wu B."/>
            <person name="Wang M."/>
            <person name="Gao L."/>
            <person name="Sun D."/>
            <person name="Zhang P."/>
            <person name="Guo F."/>
            <person name="Wang W."/>
            <person name="Li Y."/>
            <person name="Wang J."/>
            <person name="Varshney R.K."/>
            <person name="Wang J."/>
            <person name="Ling H.Q."/>
            <person name="Wan P."/>
        </authorList>
    </citation>
    <scope>NUCLEOTIDE SEQUENCE</scope>
    <source>
        <strain evidence="12">cv. Jingnong 6</strain>
    </source>
</reference>
<evidence type="ECO:0000256" key="7">
    <source>
        <dbReference type="ARBA" id="ARBA00023295"/>
    </source>
</evidence>
<name>A0A0L9V2Y2_PHAAN</name>
<accession>A0A0L9V2Y2</accession>
<evidence type="ECO:0000256" key="5">
    <source>
        <dbReference type="ARBA" id="ARBA00022801"/>
    </source>
</evidence>